<evidence type="ECO:0000256" key="5">
    <source>
        <dbReference type="ARBA" id="ARBA00022833"/>
    </source>
</evidence>
<keyword evidence="6" id="KW-0482">Metalloprotease</keyword>
<proteinExistence type="predicted"/>
<dbReference type="AlphaFoldDB" id="F1Z5W5"/>
<comment type="cofactor">
    <cofactor evidence="1">
        <name>Zn(2+)</name>
        <dbReference type="ChEBI" id="CHEBI:29105"/>
    </cofactor>
</comment>
<dbReference type="GO" id="GO:0046872">
    <property type="term" value="F:metal ion binding"/>
    <property type="evidence" value="ECO:0007669"/>
    <property type="project" value="UniProtKB-KW"/>
</dbReference>
<dbReference type="InterPro" id="IPR050570">
    <property type="entry name" value="Cell_wall_metabolism_enzyme"/>
</dbReference>
<dbReference type="RefSeq" id="WP_008069322.1">
    <property type="nucleotide sequence ID" value="NZ_AQWK01000005.1"/>
</dbReference>
<dbReference type="HOGENOM" id="CLU_026846_2_1_5"/>
<dbReference type="CDD" id="cd12797">
    <property type="entry name" value="M23_peptidase"/>
    <property type="match status" value="1"/>
</dbReference>
<dbReference type="FunFam" id="2.70.70.10:FF:000006">
    <property type="entry name" value="M23 family peptidase"/>
    <property type="match status" value="1"/>
</dbReference>
<dbReference type="PANTHER" id="PTHR21666:SF288">
    <property type="entry name" value="CELL DIVISION PROTEIN YTFB"/>
    <property type="match status" value="1"/>
</dbReference>
<keyword evidence="2" id="KW-0645">Protease</keyword>
<feature type="domain" description="M23ase beta-sheet core" evidence="8">
    <location>
        <begin position="415"/>
        <end position="509"/>
    </location>
</feature>
<dbReference type="eggNOG" id="COG0739">
    <property type="taxonomic scope" value="Bacteria"/>
</dbReference>
<dbReference type="Gene3D" id="2.70.70.10">
    <property type="entry name" value="Glucose Permease (Domain IIA)"/>
    <property type="match status" value="1"/>
</dbReference>
<dbReference type="Gene3D" id="3.10.450.350">
    <property type="match status" value="1"/>
</dbReference>
<keyword evidence="10" id="KW-1185">Reference proteome</keyword>
<gene>
    <name evidence="9" type="ORF">Y88_2099</name>
</gene>
<dbReference type="InParanoid" id="F1Z5W5"/>
<evidence type="ECO:0000256" key="4">
    <source>
        <dbReference type="ARBA" id="ARBA00022801"/>
    </source>
</evidence>
<dbReference type="OrthoDB" id="9815245at2"/>
<evidence type="ECO:0000259" key="8">
    <source>
        <dbReference type="Pfam" id="PF01551"/>
    </source>
</evidence>
<accession>F1Z5W5</accession>
<evidence type="ECO:0000313" key="9">
    <source>
        <dbReference type="EMBL" id="EGD60225.1"/>
    </source>
</evidence>
<comment type="caution">
    <text evidence="9">The sequence shown here is derived from an EMBL/GenBank/DDBJ whole genome shotgun (WGS) entry which is preliminary data.</text>
</comment>
<dbReference type="InterPro" id="IPR011055">
    <property type="entry name" value="Dup_hybrid_motif"/>
</dbReference>
<evidence type="ECO:0000256" key="3">
    <source>
        <dbReference type="ARBA" id="ARBA00022723"/>
    </source>
</evidence>
<name>F1Z5W5_9SPHN</name>
<dbReference type="PANTHER" id="PTHR21666">
    <property type="entry name" value="PEPTIDASE-RELATED"/>
    <property type="match status" value="1"/>
</dbReference>
<dbReference type="GO" id="GO:0006508">
    <property type="term" value="P:proteolysis"/>
    <property type="evidence" value="ECO:0007669"/>
    <property type="project" value="UniProtKB-KW"/>
</dbReference>
<evidence type="ECO:0000256" key="2">
    <source>
        <dbReference type="ARBA" id="ARBA00022670"/>
    </source>
</evidence>
<evidence type="ECO:0000256" key="1">
    <source>
        <dbReference type="ARBA" id="ARBA00001947"/>
    </source>
</evidence>
<protein>
    <submittedName>
        <fullName evidence="9">Peptidase M23B</fullName>
    </submittedName>
</protein>
<evidence type="ECO:0000256" key="6">
    <source>
        <dbReference type="ARBA" id="ARBA00023049"/>
    </source>
</evidence>
<dbReference type="SUPFAM" id="SSF51261">
    <property type="entry name" value="Duplicated hybrid motif"/>
    <property type="match status" value="1"/>
</dbReference>
<feature type="region of interest" description="Disordered" evidence="7">
    <location>
        <begin position="1"/>
        <end position="47"/>
    </location>
</feature>
<feature type="compositionally biased region" description="Gly residues" evidence="7">
    <location>
        <begin position="544"/>
        <end position="563"/>
    </location>
</feature>
<evidence type="ECO:0000256" key="7">
    <source>
        <dbReference type="SAM" id="MobiDB-lite"/>
    </source>
</evidence>
<keyword evidence="4" id="KW-0378">Hydrolase</keyword>
<dbReference type="InterPro" id="IPR016047">
    <property type="entry name" value="M23ase_b-sheet_dom"/>
</dbReference>
<dbReference type="MEROPS" id="M23.009"/>
<dbReference type="Proteomes" id="UP000004728">
    <property type="component" value="Unassembled WGS sequence"/>
</dbReference>
<dbReference type="Pfam" id="PF01551">
    <property type="entry name" value="Peptidase_M23"/>
    <property type="match status" value="1"/>
</dbReference>
<reference evidence="9 10" key="1">
    <citation type="journal article" date="2012" name="J. Bacteriol.">
        <title>Draft Genome Sequence of Novosphingobium nitrogenifigens Y88T.</title>
        <authorList>
            <person name="Strabala T.J."/>
            <person name="Macdonald L."/>
            <person name="Liu V."/>
            <person name="Smit A.M."/>
        </authorList>
    </citation>
    <scope>NUCLEOTIDE SEQUENCE [LARGE SCALE GENOMIC DNA]</scope>
    <source>
        <strain evidence="9 10">DSM 19370</strain>
    </source>
</reference>
<sequence>MGFAGPDQAAMQAGNPGRTFGRAAPVRSDSGQSASRRAAFIAPESSAPDPAPALIALPAPRPGLRDHDHPFARRWDGWCRRVETWLSERPLCVDLRTDVGTRAWFGGLALLGAQVALALALRPGFTPVEVGYSFLPASRALGEWHAQAIRPLAQGGVTGRHFASGDLVARLDSVPERPTIDLTAVLGENDDLGRMLQRVGLAAPDAAMVTTMIGHVAPPGTIAPGTRFAMTLGPRAATGEARPLQSLSFRPRYDLDVTVERRGDGLALAQHPIPVDATPLHLVGSVGASLYRAARGAGASPETVQAYLQAIDQYMPFEEIAPTDRFELVVAHKRALDGSTSGEGQDGDLLYAGVVRDGKPLLQVMRWGNDGNFYTPDALAGRAEQGSGLLSAPVSGNITSWFGLRRHPILGYVRLHAGIDFAAPMGSPVYAVSDGVVTYAGWHGGHGNYVRLEHGGGIDTGYGHMSRIAVAPGSHVSRGQVIGYVGSTGLSTGPHLHYELYRGGQPVNPMSVRFVPHHAAPNAGELAAFRARLHQLLTLPSGSGASGPGSGRLAVGGGVPTRS</sequence>
<dbReference type="GO" id="GO:0004222">
    <property type="term" value="F:metalloendopeptidase activity"/>
    <property type="evidence" value="ECO:0007669"/>
    <property type="project" value="TreeGrafter"/>
</dbReference>
<keyword evidence="5" id="KW-0862">Zinc</keyword>
<keyword evidence="3" id="KW-0479">Metal-binding</keyword>
<dbReference type="EMBL" id="AEWJ01000023">
    <property type="protein sequence ID" value="EGD60225.1"/>
    <property type="molecule type" value="Genomic_DNA"/>
</dbReference>
<organism evidence="9 10">
    <name type="scientific">Novosphingobium nitrogenifigens DSM 19370</name>
    <dbReference type="NCBI Taxonomy" id="983920"/>
    <lineage>
        <taxon>Bacteria</taxon>
        <taxon>Pseudomonadati</taxon>
        <taxon>Pseudomonadota</taxon>
        <taxon>Alphaproteobacteria</taxon>
        <taxon>Sphingomonadales</taxon>
        <taxon>Sphingomonadaceae</taxon>
        <taxon>Novosphingobium</taxon>
    </lineage>
</organism>
<dbReference type="STRING" id="983920.Y88_2099"/>
<evidence type="ECO:0000313" key="10">
    <source>
        <dbReference type="Proteomes" id="UP000004728"/>
    </source>
</evidence>
<feature type="region of interest" description="Disordered" evidence="7">
    <location>
        <begin position="540"/>
        <end position="563"/>
    </location>
</feature>